<dbReference type="PANTHER" id="PTHR43434:SF1">
    <property type="entry name" value="PHOSPHOGLYCOLATE PHOSPHATASE"/>
    <property type="match status" value="1"/>
</dbReference>
<comment type="similarity">
    <text evidence="3">Belongs to the HAD-like hydrolase superfamily. CbbY/CbbZ/Gph/YieH family.</text>
</comment>
<dbReference type="SFLD" id="SFLDG01129">
    <property type="entry name" value="C1.5:_HAD__Beta-PGM__Phosphata"/>
    <property type="match status" value="1"/>
</dbReference>
<dbReference type="GO" id="GO:0005829">
    <property type="term" value="C:cytosol"/>
    <property type="evidence" value="ECO:0007669"/>
    <property type="project" value="TreeGrafter"/>
</dbReference>
<evidence type="ECO:0000256" key="2">
    <source>
        <dbReference type="ARBA" id="ARBA00004818"/>
    </source>
</evidence>
<evidence type="ECO:0000256" key="3">
    <source>
        <dbReference type="ARBA" id="ARBA00006171"/>
    </source>
</evidence>
<keyword evidence="5" id="KW-0378">Hydrolase</keyword>
<reference evidence="5 6" key="1">
    <citation type="submission" date="2020-08" db="EMBL/GenBank/DDBJ databases">
        <title>Genomic Encyclopedia of Type Strains, Phase IV (KMG-V): Genome sequencing to study the core and pangenomes of soil and plant-associated prokaryotes.</title>
        <authorList>
            <person name="Whitman W."/>
        </authorList>
    </citation>
    <scope>NUCLEOTIDE SEQUENCE [LARGE SCALE GENOMIC DNA]</scope>
    <source>
        <strain evidence="5 6">SEMIA 4060</strain>
    </source>
</reference>
<dbReference type="GO" id="GO:0008967">
    <property type="term" value="F:phosphoglycolate phosphatase activity"/>
    <property type="evidence" value="ECO:0007669"/>
    <property type="project" value="UniProtKB-EC"/>
</dbReference>
<dbReference type="Gene3D" id="3.40.50.1000">
    <property type="entry name" value="HAD superfamily/HAD-like"/>
    <property type="match status" value="1"/>
</dbReference>
<dbReference type="InterPro" id="IPR023198">
    <property type="entry name" value="PGP-like_dom2"/>
</dbReference>
<dbReference type="Proteomes" id="UP000565576">
    <property type="component" value="Unassembled WGS sequence"/>
</dbReference>
<gene>
    <name evidence="5" type="ORF">GGD46_004247</name>
</gene>
<dbReference type="PANTHER" id="PTHR43434">
    <property type="entry name" value="PHOSPHOGLYCOLATE PHOSPHATASE"/>
    <property type="match status" value="1"/>
</dbReference>
<dbReference type="RefSeq" id="WP_184707325.1">
    <property type="nucleotide sequence ID" value="NZ_JACHBG010000010.1"/>
</dbReference>
<accession>A0A7X0ITK5</accession>
<dbReference type="Pfam" id="PF00702">
    <property type="entry name" value="Hydrolase"/>
    <property type="match status" value="1"/>
</dbReference>
<dbReference type="Gene3D" id="1.10.150.240">
    <property type="entry name" value="Putative phosphatase, domain 2"/>
    <property type="match status" value="1"/>
</dbReference>
<evidence type="ECO:0000256" key="4">
    <source>
        <dbReference type="ARBA" id="ARBA00013078"/>
    </source>
</evidence>
<dbReference type="InterPro" id="IPR036412">
    <property type="entry name" value="HAD-like_sf"/>
</dbReference>
<dbReference type="InterPro" id="IPR023214">
    <property type="entry name" value="HAD_sf"/>
</dbReference>
<organism evidence="5 6">
    <name type="scientific">Rhizobium lusitanum</name>
    <dbReference type="NCBI Taxonomy" id="293958"/>
    <lineage>
        <taxon>Bacteria</taxon>
        <taxon>Pseudomonadati</taxon>
        <taxon>Pseudomonadota</taxon>
        <taxon>Alphaproteobacteria</taxon>
        <taxon>Hyphomicrobiales</taxon>
        <taxon>Rhizobiaceae</taxon>
        <taxon>Rhizobium/Agrobacterium group</taxon>
        <taxon>Rhizobium</taxon>
    </lineage>
</organism>
<name>A0A7X0ITK5_9HYPH</name>
<evidence type="ECO:0000256" key="1">
    <source>
        <dbReference type="ARBA" id="ARBA00000830"/>
    </source>
</evidence>
<comment type="pathway">
    <text evidence="2">Organic acid metabolism; glycolate biosynthesis; glycolate from 2-phosphoglycolate: step 1/1.</text>
</comment>
<dbReference type="InterPro" id="IPR050155">
    <property type="entry name" value="HAD-like_hydrolase_sf"/>
</dbReference>
<evidence type="ECO:0000313" key="6">
    <source>
        <dbReference type="Proteomes" id="UP000565576"/>
    </source>
</evidence>
<evidence type="ECO:0000313" key="5">
    <source>
        <dbReference type="EMBL" id="MBB6486948.1"/>
    </source>
</evidence>
<comment type="caution">
    <text evidence="5">The sequence shown here is derived from an EMBL/GenBank/DDBJ whole genome shotgun (WGS) entry which is preliminary data.</text>
</comment>
<sequence length="237" mass="25102">MADLTVLDGTTIAFDLDGTLVDTALDVIGAVNAVLIGENSAPLDYAKNRAFVSRGARWLLQSGLVASGVENPVARTATLFERFTRYYETHIADESLPFPGAVAALKELRAARTKLVVCTNKPTHLARRLLAELEMIALFDCVMGVDAVSASKPDAAHLVEAVAAVSGDITRSIMIGDAEPDARSARSADVPLILVSFGYSETPVSAFAPDILLHQFGDLTEACCELVGGMQPREALG</sequence>
<dbReference type="AlphaFoldDB" id="A0A7X0ITK5"/>
<dbReference type="EC" id="3.1.3.18" evidence="4"/>
<dbReference type="EMBL" id="JACHBG010000010">
    <property type="protein sequence ID" value="MBB6486948.1"/>
    <property type="molecule type" value="Genomic_DNA"/>
</dbReference>
<dbReference type="SUPFAM" id="SSF56784">
    <property type="entry name" value="HAD-like"/>
    <property type="match status" value="1"/>
</dbReference>
<comment type="catalytic activity">
    <reaction evidence="1">
        <text>2-phosphoglycolate + H2O = glycolate + phosphate</text>
        <dbReference type="Rhea" id="RHEA:14369"/>
        <dbReference type="ChEBI" id="CHEBI:15377"/>
        <dbReference type="ChEBI" id="CHEBI:29805"/>
        <dbReference type="ChEBI" id="CHEBI:43474"/>
        <dbReference type="ChEBI" id="CHEBI:58033"/>
        <dbReference type="EC" id="3.1.3.18"/>
    </reaction>
</comment>
<protein>
    <recommendedName>
        <fullName evidence="4">phosphoglycolate phosphatase</fullName>
        <ecNumber evidence="4">3.1.3.18</ecNumber>
    </recommendedName>
</protein>
<proteinExistence type="inferred from homology"/>
<dbReference type="SFLD" id="SFLDS00003">
    <property type="entry name" value="Haloacid_Dehalogenase"/>
    <property type="match status" value="1"/>
</dbReference>
<dbReference type="GO" id="GO:0006281">
    <property type="term" value="P:DNA repair"/>
    <property type="evidence" value="ECO:0007669"/>
    <property type="project" value="TreeGrafter"/>
</dbReference>